<comment type="caution">
    <text evidence="2">The sequence shown here is derived from an EMBL/GenBank/DDBJ whole genome shotgun (WGS) entry which is preliminary data.</text>
</comment>
<reference evidence="2" key="1">
    <citation type="journal article" date="2023" name="Mol. Biol. Evol.">
        <title>Third-Generation Sequencing Reveals the Adaptive Role of the Epigenome in Three Deep-Sea Polychaetes.</title>
        <authorList>
            <person name="Perez M."/>
            <person name="Aroh O."/>
            <person name="Sun Y."/>
            <person name="Lan Y."/>
            <person name="Juniper S.K."/>
            <person name="Young C.R."/>
            <person name="Angers B."/>
            <person name="Qian P.Y."/>
        </authorList>
    </citation>
    <scope>NUCLEOTIDE SEQUENCE</scope>
    <source>
        <strain evidence="2">P08H-3</strain>
    </source>
</reference>
<organism evidence="2 3">
    <name type="scientific">Paralvinella palmiformis</name>
    <dbReference type="NCBI Taxonomy" id="53620"/>
    <lineage>
        <taxon>Eukaryota</taxon>
        <taxon>Metazoa</taxon>
        <taxon>Spiralia</taxon>
        <taxon>Lophotrochozoa</taxon>
        <taxon>Annelida</taxon>
        <taxon>Polychaeta</taxon>
        <taxon>Sedentaria</taxon>
        <taxon>Canalipalpata</taxon>
        <taxon>Terebellida</taxon>
        <taxon>Terebelliformia</taxon>
        <taxon>Alvinellidae</taxon>
        <taxon>Paralvinella</taxon>
    </lineage>
</organism>
<evidence type="ECO:0000256" key="1">
    <source>
        <dbReference type="SAM" id="MobiDB-lite"/>
    </source>
</evidence>
<dbReference type="Pfam" id="PF13738">
    <property type="entry name" value="Pyr_redox_3"/>
    <property type="match status" value="1"/>
</dbReference>
<dbReference type="AlphaFoldDB" id="A0AAD9MV53"/>
<dbReference type="InterPro" id="IPR029731">
    <property type="entry name" value="OSGIN1/2"/>
</dbReference>
<name>A0AAD9MV53_9ANNE</name>
<dbReference type="PANTHER" id="PTHR15192:SF8">
    <property type="entry name" value="FAD_NAD(P)-BINDING DOMAIN-CONTAINING PROTEIN"/>
    <property type="match status" value="1"/>
</dbReference>
<dbReference type="SUPFAM" id="SSF51905">
    <property type="entry name" value="FAD/NAD(P)-binding domain"/>
    <property type="match status" value="1"/>
</dbReference>
<feature type="compositionally biased region" description="Basic and acidic residues" evidence="1">
    <location>
        <begin position="56"/>
        <end position="77"/>
    </location>
</feature>
<dbReference type="PANTHER" id="PTHR15192">
    <property type="entry name" value="PROTEIN CBG05349"/>
    <property type="match status" value="1"/>
</dbReference>
<accession>A0AAD9MV53</accession>
<protein>
    <submittedName>
        <fullName evidence="2">Uncharacterized protein</fullName>
    </submittedName>
</protein>
<evidence type="ECO:0000313" key="2">
    <source>
        <dbReference type="EMBL" id="KAK2146590.1"/>
    </source>
</evidence>
<keyword evidence="3" id="KW-1185">Reference proteome</keyword>
<feature type="region of interest" description="Disordered" evidence="1">
    <location>
        <begin position="38"/>
        <end position="80"/>
    </location>
</feature>
<sequence>MAEVHLDQRIRPSDEDIGESAASLDFSLLDLIDAESPGRAVKRGGVSAEQGPPSPDKVRQSGKKRVEEHAENGRHGDAVQSFTKRNGIRYTDVIVIGNGPSGITMSYFLSGHWPYYTGVSHPNELLQMKLENIPTDVSLVEQDLDYLSDGLEGRSSNPVALLFDALTHPEADTGMDVKSVLHWEHDTDKIIPHVVLGRQAEGGTWQTLNSEVQTLSIGSWMELPDLPIVQWLAEYRSLKQELHEDYVPPSVQNRTSLTEVCTYYSDYVKKKHLCSYLQNYSTVTSVERVLDVSHAIDDESGEQNPCCYDHRGKLKWEVRGYQVITNERGEEETVDFCYRAPNVVLATGSYDIPNKLGISGESLPYVLHSLFELESVMRSGHLTTESDPVMVIGAGLSAADVILFAESLSIPIIHVFRRDVEDPKIILRQLPAALYPEYHHVLQMMKDNDLDDSYKAYPEHEVIQCLEDGKVVIRGPNVGCDLVIQVSYVVVLVGSRPNLSFLPQDGKNLGIYPGLGIDAKNNLVHIDPLSYQSVQESGLFALGPLVGDNFVRFLRGGALGVTSFLWQKRKEDKN</sequence>
<dbReference type="EMBL" id="JAODUP010000595">
    <property type="protein sequence ID" value="KAK2146590.1"/>
    <property type="molecule type" value="Genomic_DNA"/>
</dbReference>
<gene>
    <name evidence="2" type="ORF">LSH36_595g00018</name>
</gene>
<evidence type="ECO:0000313" key="3">
    <source>
        <dbReference type="Proteomes" id="UP001208570"/>
    </source>
</evidence>
<proteinExistence type="predicted"/>
<dbReference type="Proteomes" id="UP001208570">
    <property type="component" value="Unassembled WGS sequence"/>
</dbReference>
<dbReference type="InterPro" id="IPR036188">
    <property type="entry name" value="FAD/NAD-bd_sf"/>
</dbReference>
<dbReference type="Gene3D" id="3.50.50.60">
    <property type="entry name" value="FAD/NAD(P)-binding domain"/>
    <property type="match status" value="1"/>
</dbReference>